<evidence type="ECO:0000256" key="10">
    <source>
        <dbReference type="HAMAP-Rule" id="MF_00303"/>
    </source>
</evidence>
<evidence type="ECO:0000313" key="14">
    <source>
        <dbReference type="EMBL" id="MDQ7250880.1"/>
    </source>
</evidence>
<dbReference type="InterPro" id="IPR037041">
    <property type="entry name" value="Trigger_fac_C_sf"/>
</dbReference>
<evidence type="ECO:0000256" key="1">
    <source>
        <dbReference type="ARBA" id="ARBA00000971"/>
    </source>
</evidence>
<comment type="domain">
    <text evidence="10">Consists of 3 domains; the N-terminus binds the ribosome, the middle domain has PPIase activity, while the C-terminus has intrinsic chaperone activity on its own.</text>
</comment>
<evidence type="ECO:0000256" key="3">
    <source>
        <dbReference type="ARBA" id="ARBA00013194"/>
    </source>
</evidence>
<evidence type="ECO:0000256" key="4">
    <source>
        <dbReference type="ARBA" id="ARBA00016902"/>
    </source>
</evidence>
<dbReference type="InterPro" id="IPR005215">
    <property type="entry name" value="Trig_fac"/>
</dbReference>
<dbReference type="InterPro" id="IPR008881">
    <property type="entry name" value="Trigger_fac_ribosome-bd_bac"/>
</dbReference>
<keyword evidence="7 10" id="KW-0413">Isomerase</keyword>
<evidence type="ECO:0000256" key="2">
    <source>
        <dbReference type="ARBA" id="ARBA00005464"/>
    </source>
</evidence>
<dbReference type="Pfam" id="PF05698">
    <property type="entry name" value="Trigger_C"/>
    <property type="match status" value="1"/>
</dbReference>
<dbReference type="Pfam" id="PF05697">
    <property type="entry name" value="Trigger_N"/>
    <property type="match status" value="1"/>
</dbReference>
<dbReference type="PANTHER" id="PTHR30560">
    <property type="entry name" value="TRIGGER FACTOR CHAPERONE AND PEPTIDYL-PROLYL CIS/TRANS ISOMERASE"/>
    <property type="match status" value="1"/>
</dbReference>
<evidence type="ECO:0000256" key="9">
    <source>
        <dbReference type="ARBA" id="ARBA00029986"/>
    </source>
</evidence>
<dbReference type="Gene3D" id="3.10.50.40">
    <property type="match status" value="1"/>
</dbReference>
<dbReference type="SUPFAM" id="SSF102735">
    <property type="entry name" value="Trigger factor ribosome-binding domain"/>
    <property type="match status" value="1"/>
</dbReference>
<gene>
    <name evidence="10 14" type="primary">tig</name>
    <name evidence="14" type="ORF">Q8A70_24540</name>
</gene>
<sequence>MQVTETNTSGLKREYKVVVPAGDLKAKVDSKLVELGQKVKLDGFRPGKVPMAELKRRYQKNVMGEVINEAVNEGSHKLMHENNLRPAGQPKVEITKLEENSDLEFSVAMEIIPEIKPMDFKTVKLERVKVEVPDKEVDDRLETLAKRQGGSEVAADDHAADKGDIAVINFVGKVDGVAFEGGSAEGHYLELGSGQFIPGFEDQLIGIKKGESRVVKVTFPAEYANSELAGKDAEFDVTATEIRAPKPAKLDDELAKSLGLADLADLKKQTKERMEGEYGQVARARVKRKLLDVLADNHEFTLPEGLVDIEFQAIWRQIEEDMKNDRLDEEDKGKGEEQLKKEYRDIAVRRVKLGLLLSEVGRLNNIEVAQEDLTRALIAEARRFPGHEKKVFEYYQSSAEALNQLRAPLYEEKVVDFILEQANITDRGVTPEQFAKEGEEELAALKK</sequence>
<keyword evidence="6 10" id="KW-0143">Chaperone</keyword>
<keyword evidence="15" id="KW-1185">Reference proteome</keyword>
<evidence type="ECO:0000256" key="6">
    <source>
        <dbReference type="ARBA" id="ARBA00023186"/>
    </source>
</evidence>
<dbReference type="HAMAP" id="MF_00303">
    <property type="entry name" value="Trigger_factor_Tig"/>
    <property type="match status" value="1"/>
</dbReference>
<evidence type="ECO:0000256" key="8">
    <source>
        <dbReference type="ARBA" id="ARBA00024849"/>
    </source>
</evidence>
<evidence type="ECO:0000256" key="12">
    <source>
        <dbReference type="RuleBase" id="RU003914"/>
    </source>
</evidence>
<dbReference type="Gene3D" id="1.10.3120.10">
    <property type="entry name" value="Trigger factor, C-terminal domain"/>
    <property type="match status" value="1"/>
</dbReference>
<proteinExistence type="inferred from homology"/>
<feature type="domain" description="PPIase FKBP-type" evidence="13">
    <location>
        <begin position="163"/>
        <end position="223"/>
    </location>
</feature>
<dbReference type="InterPro" id="IPR008880">
    <property type="entry name" value="Trigger_fac_C"/>
</dbReference>
<dbReference type="InterPro" id="IPR001179">
    <property type="entry name" value="PPIase_FKBP_dom"/>
</dbReference>
<dbReference type="Gene3D" id="3.30.70.1050">
    <property type="entry name" value="Trigger factor ribosome-binding domain"/>
    <property type="match status" value="1"/>
</dbReference>
<evidence type="ECO:0000256" key="7">
    <source>
        <dbReference type="ARBA" id="ARBA00023235"/>
    </source>
</evidence>
<dbReference type="InterPro" id="IPR027304">
    <property type="entry name" value="Trigger_fact/SurA_dom_sf"/>
</dbReference>
<dbReference type="Proteomes" id="UP001230156">
    <property type="component" value="Unassembled WGS sequence"/>
</dbReference>
<dbReference type="InterPro" id="IPR036611">
    <property type="entry name" value="Trigger_fac_ribosome-bd_sf"/>
</dbReference>
<dbReference type="EC" id="5.2.1.8" evidence="3 10"/>
<evidence type="ECO:0000256" key="5">
    <source>
        <dbReference type="ARBA" id="ARBA00023110"/>
    </source>
</evidence>
<keyword evidence="10 12" id="KW-0131">Cell cycle</keyword>
<comment type="function">
    <text evidence="8 10">Involved in protein export. Acts as a chaperone by maintaining the newly synthesized protein in an open conformation. Functions as a peptidyl-prolyl cis-trans isomerase.</text>
</comment>
<comment type="caution">
    <text evidence="14">The sequence shown here is derived from an EMBL/GenBank/DDBJ whole genome shotgun (WGS) entry which is preliminary data.</text>
</comment>
<evidence type="ECO:0000313" key="15">
    <source>
        <dbReference type="Proteomes" id="UP001230156"/>
    </source>
</evidence>
<evidence type="ECO:0000259" key="13">
    <source>
        <dbReference type="PROSITE" id="PS50059"/>
    </source>
</evidence>
<dbReference type="PIRSF" id="PIRSF003095">
    <property type="entry name" value="Trigger_factor"/>
    <property type="match status" value="1"/>
</dbReference>
<accession>A0ABU0YT43</accession>
<dbReference type="GO" id="GO:0003755">
    <property type="term" value="F:peptidyl-prolyl cis-trans isomerase activity"/>
    <property type="evidence" value="ECO:0007669"/>
    <property type="project" value="UniProtKB-EC"/>
</dbReference>
<dbReference type="PANTHER" id="PTHR30560:SF3">
    <property type="entry name" value="TRIGGER FACTOR-LIKE PROTEIN TIG, CHLOROPLASTIC"/>
    <property type="match status" value="1"/>
</dbReference>
<keyword evidence="5 10" id="KW-0697">Rotamase</keyword>
<dbReference type="Pfam" id="PF00254">
    <property type="entry name" value="FKBP_C"/>
    <property type="match status" value="1"/>
</dbReference>
<organism evidence="14 15">
    <name type="scientific">Dongia sedimenti</name>
    <dbReference type="NCBI Taxonomy" id="3064282"/>
    <lineage>
        <taxon>Bacteria</taxon>
        <taxon>Pseudomonadati</taxon>
        <taxon>Pseudomonadota</taxon>
        <taxon>Alphaproteobacteria</taxon>
        <taxon>Rhodospirillales</taxon>
        <taxon>Dongiaceae</taxon>
        <taxon>Dongia</taxon>
    </lineage>
</organism>
<keyword evidence="10 12" id="KW-0132">Cell division</keyword>
<dbReference type="InterPro" id="IPR046357">
    <property type="entry name" value="PPIase_dom_sf"/>
</dbReference>
<protein>
    <recommendedName>
        <fullName evidence="4 10">Trigger factor</fullName>
        <shortName evidence="10">TF</shortName>
        <ecNumber evidence="3 10">5.2.1.8</ecNumber>
    </recommendedName>
    <alternativeName>
        <fullName evidence="9 10">PPIase</fullName>
    </alternativeName>
</protein>
<dbReference type="NCBIfam" id="TIGR00115">
    <property type="entry name" value="tig"/>
    <property type="match status" value="1"/>
</dbReference>
<comment type="similarity">
    <text evidence="2 10 12">Belongs to the FKBP-type PPIase family. Tig subfamily.</text>
</comment>
<reference evidence="15" key="1">
    <citation type="submission" date="2023-08" db="EMBL/GenBank/DDBJ databases">
        <title>Rhodospirillaceae gen. nov., a novel taxon isolated from the Yangtze River Yuezi River estuary sludge.</title>
        <authorList>
            <person name="Ruan L."/>
        </authorList>
    </citation>
    <scope>NUCLEOTIDE SEQUENCE [LARGE SCALE GENOMIC DNA]</scope>
    <source>
        <strain evidence="15">R-7</strain>
    </source>
</reference>
<keyword evidence="10" id="KW-0963">Cytoplasm</keyword>
<dbReference type="SUPFAM" id="SSF109998">
    <property type="entry name" value="Triger factor/SurA peptide-binding domain-like"/>
    <property type="match status" value="1"/>
</dbReference>
<dbReference type="EMBL" id="JAUYVI010000008">
    <property type="protein sequence ID" value="MDQ7250880.1"/>
    <property type="molecule type" value="Genomic_DNA"/>
</dbReference>
<evidence type="ECO:0000256" key="11">
    <source>
        <dbReference type="PROSITE-ProRule" id="PRU00277"/>
    </source>
</evidence>
<comment type="catalytic activity">
    <reaction evidence="1 10 11">
        <text>[protein]-peptidylproline (omega=180) = [protein]-peptidylproline (omega=0)</text>
        <dbReference type="Rhea" id="RHEA:16237"/>
        <dbReference type="Rhea" id="RHEA-COMP:10747"/>
        <dbReference type="Rhea" id="RHEA-COMP:10748"/>
        <dbReference type="ChEBI" id="CHEBI:83833"/>
        <dbReference type="ChEBI" id="CHEBI:83834"/>
        <dbReference type="EC" id="5.2.1.8"/>
    </reaction>
</comment>
<dbReference type="PROSITE" id="PS50059">
    <property type="entry name" value="FKBP_PPIASE"/>
    <property type="match status" value="1"/>
</dbReference>
<dbReference type="RefSeq" id="WP_379960698.1">
    <property type="nucleotide sequence ID" value="NZ_JAUYVI010000008.1"/>
</dbReference>
<comment type="subcellular location">
    <subcellularLocation>
        <location evidence="10">Cytoplasm</location>
    </subcellularLocation>
    <text evidence="10">About half TF is bound to the ribosome near the polypeptide exit tunnel while the other half is free in the cytoplasm.</text>
</comment>
<dbReference type="SUPFAM" id="SSF54534">
    <property type="entry name" value="FKBP-like"/>
    <property type="match status" value="1"/>
</dbReference>
<name>A0ABU0YT43_9PROT</name>